<keyword evidence="3" id="KW-1185">Reference proteome</keyword>
<organism evidence="2 3">
    <name type="scientific">Halogranum rubrum</name>
    <dbReference type="NCBI Taxonomy" id="553466"/>
    <lineage>
        <taxon>Archaea</taxon>
        <taxon>Methanobacteriati</taxon>
        <taxon>Methanobacteriota</taxon>
        <taxon>Stenosarchaea group</taxon>
        <taxon>Halobacteria</taxon>
        <taxon>Halobacteriales</taxon>
        <taxon>Haloferacaceae</taxon>
    </lineage>
</organism>
<dbReference type="AlphaFoldDB" id="A0A1I4CCG6"/>
<evidence type="ECO:0000313" key="3">
    <source>
        <dbReference type="Proteomes" id="UP000199607"/>
    </source>
</evidence>
<dbReference type="EMBL" id="FOTC01000001">
    <property type="protein sequence ID" value="SFK78645.1"/>
    <property type="molecule type" value="Genomic_DNA"/>
</dbReference>
<feature type="transmembrane region" description="Helical" evidence="1">
    <location>
        <begin position="7"/>
        <end position="25"/>
    </location>
</feature>
<reference evidence="3" key="1">
    <citation type="submission" date="2016-10" db="EMBL/GenBank/DDBJ databases">
        <authorList>
            <person name="Varghese N."/>
            <person name="Submissions S."/>
        </authorList>
    </citation>
    <scope>NUCLEOTIDE SEQUENCE [LARGE SCALE GENOMIC DNA]</scope>
    <source>
        <strain evidence="3">CGMCC 1.7738</strain>
    </source>
</reference>
<name>A0A1I4CCG6_9EURY</name>
<evidence type="ECO:0000313" key="2">
    <source>
        <dbReference type="EMBL" id="SFK78645.1"/>
    </source>
</evidence>
<sequence length="56" mass="6149">MVSRQTKTTLAFVVLGTLLWLVTIALTDVQWIQWAVLIGVGVLAPTVLNERTAQRG</sequence>
<keyword evidence="1" id="KW-0472">Membrane</keyword>
<dbReference type="Pfam" id="PF25949">
    <property type="entry name" value="DUF7987"/>
    <property type="match status" value="1"/>
</dbReference>
<proteinExistence type="predicted"/>
<keyword evidence="1" id="KW-0812">Transmembrane</keyword>
<protein>
    <submittedName>
        <fullName evidence="2">Uncharacterized protein</fullName>
    </submittedName>
</protein>
<dbReference type="Proteomes" id="UP000199607">
    <property type="component" value="Unassembled WGS sequence"/>
</dbReference>
<dbReference type="InterPro" id="IPR058293">
    <property type="entry name" value="DUF7987"/>
</dbReference>
<dbReference type="STRING" id="553466.SAMN04487950_1084"/>
<keyword evidence="1" id="KW-1133">Transmembrane helix</keyword>
<feature type="transmembrane region" description="Helical" evidence="1">
    <location>
        <begin position="31"/>
        <end position="48"/>
    </location>
</feature>
<evidence type="ECO:0000256" key="1">
    <source>
        <dbReference type="SAM" id="Phobius"/>
    </source>
</evidence>
<dbReference type="RefSeq" id="WP_177197542.1">
    <property type="nucleotide sequence ID" value="NZ_FOTC01000001.1"/>
</dbReference>
<gene>
    <name evidence="2" type="ORF">SAMN04487950_1084</name>
</gene>
<accession>A0A1I4CCG6</accession>